<keyword evidence="3" id="KW-0175">Coiled coil</keyword>
<dbReference type="EMBL" id="GL376633">
    <property type="status" value="NOT_ANNOTATED_CDS"/>
    <property type="molecule type" value="Genomic_DNA"/>
</dbReference>
<dbReference type="SUPFAM" id="SSF50156">
    <property type="entry name" value="PDZ domain-like"/>
    <property type="match status" value="2"/>
</dbReference>
<dbReference type="HOGENOM" id="CLU_269426_0_0_1"/>
<proteinExistence type="predicted"/>
<reference evidence="6" key="3">
    <citation type="submission" date="2015-02" db="UniProtKB">
        <authorList>
            <consortium name="EnsemblProtists"/>
        </authorList>
    </citation>
    <scope>IDENTIFICATION</scope>
    <source>
        <strain evidence="6">DAOM BR144</strain>
    </source>
</reference>
<organism evidence="6 7">
    <name type="scientific">Globisporangium ultimum (strain ATCC 200006 / CBS 805.95 / DAOM BR144)</name>
    <name type="common">Pythium ultimum</name>
    <dbReference type="NCBI Taxonomy" id="431595"/>
    <lineage>
        <taxon>Eukaryota</taxon>
        <taxon>Sar</taxon>
        <taxon>Stramenopiles</taxon>
        <taxon>Oomycota</taxon>
        <taxon>Peronosporomycetes</taxon>
        <taxon>Pythiales</taxon>
        <taxon>Pythiaceae</taxon>
        <taxon>Globisporangium</taxon>
    </lineage>
</organism>
<dbReference type="Gene3D" id="1.25.10.10">
    <property type="entry name" value="Leucine-rich Repeat Variant"/>
    <property type="match status" value="1"/>
</dbReference>
<feature type="coiled-coil region" evidence="3">
    <location>
        <begin position="1213"/>
        <end position="1243"/>
    </location>
</feature>
<evidence type="ECO:0000256" key="4">
    <source>
        <dbReference type="SAM" id="MobiDB-lite"/>
    </source>
</evidence>
<feature type="region of interest" description="Disordered" evidence="4">
    <location>
        <begin position="121"/>
        <end position="154"/>
    </location>
</feature>
<dbReference type="InterPro" id="IPR016024">
    <property type="entry name" value="ARM-type_fold"/>
</dbReference>
<dbReference type="SMART" id="SM00228">
    <property type="entry name" value="PDZ"/>
    <property type="match status" value="2"/>
</dbReference>
<dbReference type="Gene3D" id="2.30.42.10">
    <property type="match status" value="2"/>
</dbReference>
<evidence type="ECO:0000259" key="5">
    <source>
        <dbReference type="PROSITE" id="PS50106"/>
    </source>
</evidence>
<feature type="domain" description="PDZ" evidence="5">
    <location>
        <begin position="489"/>
        <end position="559"/>
    </location>
</feature>
<feature type="repeat" description="HEAT" evidence="2">
    <location>
        <begin position="913"/>
        <end position="949"/>
    </location>
</feature>
<sequence>MDAKKKDALVDVIRAIIGPSDKNLSKERILALLDQAGNDPNKAVDLYFQAEAANGAEFKQNDVEGDVDNDDDEWPKEATELSDLLGGDVKKDLILDLLRRTKNNLQKAVEIYFVEHGADADFEESSDEEEEEVANQNSSFPAPEPVHSPAAPAMTAAATVPPAPSAIKPIEAQPLEPLHHPVAPASSSVADSAGDAAAIKELLKEPGTYEVVIADSNLKWQIGNVFGRAVVQSVIPGGPAAVAGIHKSDVLLSFGDSLLNDKNCTAIVLQLSNEIPVPSTLRFRRAPESQPIPVKANAAEVVTTVQEIAPPKEVPATVAAAPTPPPSAPKYREVDIDEEEDDDVEEMQEQEAEVELKHEAPAPVPVPTPVPEPAAVNSVHDQDGDVVMDTPDETLEIVEEKVEPKYGLQTLCRAVESMVDAIGDQSVEYKVIVDLLLLAEFSLDRAVNNFLNEDRLSSDFRRVVGYNWDPANPAKCWGGTLYSASIPAGPLGLTVENILERTIVVDIKPGGAAERAAIKRSSWLVALNGVQITKMTHKETLRMIETATRPLQLELMVVPQDEYKILRKQLSMNIRQQKTERPVPEQDRMSFRVFQLKIHQAVLVFPKLVAVALFQYLSTEEYHPPTLDGSYPNPLNQFIPSNEEWDRILLQETQQLQEERSGEMCTERRFLLNLFSQIHEYDDKGESTVIRTIQFLGWLAKRSAEMQRHATEKATTKDGVNGTKSRVIGLYEQRYTLLLSVILHVLESLSIIENHATWDVMVNAFKMVILSLADQDVGTLIVPMMARHSISSSPTARIVPVSLLAMVYPRVDGDVPVQLRGMFERMCIDDNPLVRRAVTSIIADLANAAGASSAAWTVQLLEKATADSHDIVRIFAVKSCIQLATNLRRILYAKPNVSKEEAKNSLRLLYIQMVPMVNTYTSDSSWQVRLETARTLPAFCRAFGYEYTDVLVDHFVAMVRDPTVEVRKACAEGAFLMGEALIELAVRREKAAGSDGGRSSSISIDEDETAAFDRLSLVNSTNEFVVAAQMKIMRSVLPATYRLATDVSVAVRQALAKSVGKSLQLVGSSNYDDLVPIFAELLDDNQDANIRASLLEEMARHCDSSSETITSMMVPEIQSLQTSAQWRVRVKFVQCVAAWAERTDGSSVPVQFADGCLKLMMDPVHDVRATVCANLPVLVKSLGSEWLAEKGILQISSCLQSTFHSRVTGLAALELLANELKEIEKLREVIETVTEELASKTANLRFRALRTLGVLVPILNDPSTTENTLEIVWKLARADTEADADVREAAETTQALLEAYLS</sequence>
<dbReference type="InterPro" id="IPR011989">
    <property type="entry name" value="ARM-like"/>
</dbReference>
<dbReference type="eggNOG" id="KOG0211">
    <property type="taxonomic scope" value="Eukaryota"/>
</dbReference>
<dbReference type="VEuPathDB" id="FungiDB:PYU1_G005197"/>
<keyword evidence="1" id="KW-0677">Repeat</keyword>
<feature type="compositionally biased region" description="Acidic residues" evidence="4">
    <location>
        <begin position="121"/>
        <end position="133"/>
    </location>
</feature>
<keyword evidence="7" id="KW-1185">Reference proteome</keyword>
<evidence type="ECO:0000256" key="1">
    <source>
        <dbReference type="ARBA" id="ARBA00022737"/>
    </source>
</evidence>
<dbReference type="InterPro" id="IPR001478">
    <property type="entry name" value="PDZ"/>
</dbReference>
<dbReference type="STRING" id="431595.K3WJR6"/>
<accession>K3WJR6</accession>
<dbReference type="GO" id="GO:0019888">
    <property type="term" value="F:protein phosphatase regulator activity"/>
    <property type="evidence" value="ECO:0007669"/>
    <property type="project" value="TreeGrafter"/>
</dbReference>
<dbReference type="Proteomes" id="UP000019132">
    <property type="component" value="Unassembled WGS sequence"/>
</dbReference>
<dbReference type="GO" id="GO:0000159">
    <property type="term" value="C:protein phosphatase type 2A complex"/>
    <property type="evidence" value="ECO:0007669"/>
    <property type="project" value="TreeGrafter"/>
</dbReference>
<dbReference type="EnsemblProtists" id="PYU1_T005208">
    <property type="protein sequence ID" value="PYU1_T005208"/>
    <property type="gene ID" value="PYU1_G005197"/>
</dbReference>
<dbReference type="Pfam" id="PF00595">
    <property type="entry name" value="PDZ"/>
    <property type="match status" value="1"/>
</dbReference>
<dbReference type="PROSITE" id="PS50077">
    <property type="entry name" value="HEAT_REPEAT"/>
    <property type="match status" value="2"/>
</dbReference>
<dbReference type="InterPro" id="IPR021133">
    <property type="entry name" value="HEAT_type_2"/>
</dbReference>
<dbReference type="PANTHER" id="PTHR10648:SF4">
    <property type="entry name" value="PROTEIN PHOSPHATASE 2 (FORMERLY 2A), REGULATORY SUBUNIT A, BETA ISOFORM-RELATED"/>
    <property type="match status" value="1"/>
</dbReference>
<dbReference type="GO" id="GO:0005829">
    <property type="term" value="C:cytosol"/>
    <property type="evidence" value="ECO:0007669"/>
    <property type="project" value="TreeGrafter"/>
</dbReference>
<reference evidence="7" key="1">
    <citation type="journal article" date="2010" name="Genome Biol.">
        <title>Genome sequence of the necrotrophic plant pathogen Pythium ultimum reveals original pathogenicity mechanisms and effector repertoire.</title>
        <authorList>
            <person name="Levesque C.A."/>
            <person name="Brouwer H."/>
            <person name="Cano L."/>
            <person name="Hamilton J.P."/>
            <person name="Holt C."/>
            <person name="Huitema E."/>
            <person name="Raffaele S."/>
            <person name="Robideau G.P."/>
            <person name="Thines M."/>
            <person name="Win J."/>
            <person name="Zerillo M.M."/>
            <person name="Beakes G.W."/>
            <person name="Boore J.L."/>
            <person name="Busam D."/>
            <person name="Dumas B."/>
            <person name="Ferriera S."/>
            <person name="Fuerstenberg S.I."/>
            <person name="Gachon C.M."/>
            <person name="Gaulin E."/>
            <person name="Govers F."/>
            <person name="Grenville-Briggs L."/>
            <person name="Horner N."/>
            <person name="Hostetler J."/>
            <person name="Jiang R.H."/>
            <person name="Johnson J."/>
            <person name="Krajaejun T."/>
            <person name="Lin H."/>
            <person name="Meijer H.J."/>
            <person name="Moore B."/>
            <person name="Morris P."/>
            <person name="Phuntmart V."/>
            <person name="Puiu D."/>
            <person name="Shetty J."/>
            <person name="Stajich J.E."/>
            <person name="Tripathy S."/>
            <person name="Wawra S."/>
            <person name="van West P."/>
            <person name="Whitty B.R."/>
            <person name="Coutinho P.M."/>
            <person name="Henrissat B."/>
            <person name="Martin F."/>
            <person name="Thomas P.D."/>
            <person name="Tyler B.M."/>
            <person name="De Vries R.P."/>
            <person name="Kamoun S."/>
            <person name="Yandell M."/>
            <person name="Tisserat N."/>
            <person name="Buell C.R."/>
        </authorList>
    </citation>
    <scope>NUCLEOTIDE SEQUENCE</scope>
    <source>
        <strain evidence="7">DAOM:BR144</strain>
    </source>
</reference>
<dbReference type="GO" id="GO:0005634">
    <property type="term" value="C:nucleus"/>
    <property type="evidence" value="ECO:0007669"/>
    <property type="project" value="TreeGrafter"/>
</dbReference>
<evidence type="ECO:0000256" key="3">
    <source>
        <dbReference type="SAM" id="Coils"/>
    </source>
</evidence>
<dbReference type="InterPro" id="IPR036034">
    <property type="entry name" value="PDZ_sf"/>
</dbReference>
<evidence type="ECO:0000313" key="6">
    <source>
        <dbReference type="EnsemblProtists" id="PYU1_T005208"/>
    </source>
</evidence>
<dbReference type="PANTHER" id="PTHR10648">
    <property type="entry name" value="SERINE/THREONINE-PROTEIN PHOSPHATASE PP2A 65 KDA REGULATORY SUBUNIT"/>
    <property type="match status" value="1"/>
</dbReference>
<dbReference type="InterPro" id="IPR051023">
    <property type="entry name" value="PP2A_Regulatory_Subunit_A"/>
</dbReference>
<dbReference type="SUPFAM" id="SSF48371">
    <property type="entry name" value="ARM repeat"/>
    <property type="match status" value="1"/>
</dbReference>
<dbReference type="PROSITE" id="PS50106">
    <property type="entry name" value="PDZ"/>
    <property type="match status" value="1"/>
</dbReference>
<dbReference type="OMA" id="MNIRQQK"/>
<reference evidence="7" key="2">
    <citation type="submission" date="2010-04" db="EMBL/GenBank/DDBJ databases">
        <authorList>
            <person name="Buell R."/>
            <person name="Hamilton J."/>
            <person name="Hostetler J."/>
        </authorList>
    </citation>
    <scope>NUCLEOTIDE SEQUENCE [LARGE SCALE GENOMIC DNA]</scope>
    <source>
        <strain evidence="7">DAOM:BR144</strain>
    </source>
</reference>
<evidence type="ECO:0000313" key="7">
    <source>
        <dbReference type="Proteomes" id="UP000019132"/>
    </source>
</evidence>
<feature type="repeat" description="HEAT" evidence="2">
    <location>
        <begin position="1036"/>
        <end position="1074"/>
    </location>
</feature>
<protein>
    <recommendedName>
        <fullName evidence="5">PDZ domain-containing protein</fullName>
    </recommendedName>
</protein>
<name>K3WJR6_GLOUD</name>
<evidence type="ECO:0000256" key="2">
    <source>
        <dbReference type="PROSITE-ProRule" id="PRU00103"/>
    </source>
</evidence>
<dbReference type="InParanoid" id="K3WJR6"/>